<name>A0A8H4HEA8_9EURO</name>
<dbReference type="GO" id="GO:0000981">
    <property type="term" value="F:DNA-binding transcription factor activity, RNA polymerase II-specific"/>
    <property type="evidence" value="ECO:0007669"/>
    <property type="project" value="InterPro"/>
</dbReference>
<evidence type="ECO:0000313" key="8">
    <source>
        <dbReference type="Proteomes" id="UP000653565"/>
    </source>
</evidence>
<evidence type="ECO:0000256" key="5">
    <source>
        <dbReference type="ARBA" id="ARBA00023242"/>
    </source>
</evidence>
<keyword evidence="8" id="KW-1185">Reference proteome</keyword>
<evidence type="ECO:0000256" key="1">
    <source>
        <dbReference type="ARBA" id="ARBA00022833"/>
    </source>
</evidence>
<dbReference type="CDD" id="cd00067">
    <property type="entry name" value="GAL4"/>
    <property type="match status" value="1"/>
</dbReference>
<evidence type="ECO:0000256" key="2">
    <source>
        <dbReference type="ARBA" id="ARBA00023015"/>
    </source>
</evidence>
<feature type="domain" description="Xylanolytic transcriptional activator regulatory" evidence="6">
    <location>
        <begin position="226"/>
        <end position="295"/>
    </location>
</feature>
<evidence type="ECO:0000256" key="4">
    <source>
        <dbReference type="ARBA" id="ARBA00023163"/>
    </source>
</evidence>
<keyword evidence="5" id="KW-0539">Nucleus</keyword>
<dbReference type="EMBL" id="JAAAPX010000020">
    <property type="protein sequence ID" value="KAF4241551.1"/>
    <property type="molecule type" value="Genomic_DNA"/>
</dbReference>
<proteinExistence type="predicted"/>
<keyword evidence="3" id="KW-0238">DNA-binding</keyword>
<dbReference type="InterPro" id="IPR001138">
    <property type="entry name" value="Zn2Cys6_DnaBD"/>
</dbReference>
<reference evidence="7" key="1">
    <citation type="journal article" date="2020" name="bioRxiv">
        <title>Genomic and phenotypic heterogeneity of clinical isolates of the human pathogens Aspergillus fumigatus, Aspergillus lentulus and Aspergillus fumigatiaffinis.</title>
        <authorList>
            <person name="dos Santos R.A.C."/>
            <person name="Steenwyk J.L."/>
            <person name="Rivero-Menendez O."/>
            <person name="Mead M.E."/>
            <person name="Silva L.P."/>
            <person name="Bastos R.W."/>
            <person name="Alastruey-Izquierdo A."/>
            <person name="Goldman G.H."/>
            <person name="Rokas A."/>
        </authorList>
    </citation>
    <scope>NUCLEOTIDE SEQUENCE</scope>
    <source>
        <strain evidence="7">CNM-CM6805</strain>
    </source>
</reference>
<dbReference type="InterPro" id="IPR007219">
    <property type="entry name" value="XnlR_reg_dom"/>
</dbReference>
<dbReference type="CDD" id="cd12148">
    <property type="entry name" value="fungal_TF_MHR"/>
    <property type="match status" value="1"/>
</dbReference>
<protein>
    <recommendedName>
        <fullName evidence="6">Xylanolytic transcriptional activator regulatory domain-containing protein</fullName>
    </recommendedName>
</protein>
<keyword evidence="4" id="KW-0804">Transcription</keyword>
<organism evidence="7 8">
    <name type="scientific">Aspergillus fumigatiaffinis</name>
    <dbReference type="NCBI Taxonomy" id="340414"/>
    <lineage>
        <taxon>Eukaryota</taxon>
        <taxon>Fungi</taxon>
        <taxon>Dikarya</taxon>
        <taxon>Ascomycota</taxon>
        <taxon>Pezizomycotina</taxon>
        <taxon>Eurotiomycetes</taxon>
        <taxon>Eurotiomycetidae</taxon>
        <taxon>Eurotiales</taxon>
        <taxon>Aspergillaceae</taxon>
        <taxon>Aspergillus</taxon>
        <taxon>Aspergillus subgen. Fumigati</taxon>
    </lineage>
</organism>
<reference evidence="7" key="2">
    <citation type="submission" date="2020-04" db="EMBL/GenBank/DDBJ databases">
        <authorList>
            <person name="Santos R.A.C."/>
            <person name="Steenwyk J.L."/>
            <person name="Rivero-Menendez O."/>
            <person name="Mead M.E."/>
            <person name="Silva L.P."/>
            <person name="Bastos R.W."/>
            <person name="Alastruey-Izquierdo A."/>
            <person name="Goldman G.H."/>
            <person name="Rokas A."/>
        </authorList>
    </citation>
    <scope>NUCLEOTIDE SEQUENCE</scope>
    <source>
        <strain evidence="7">CNM-CM6805</strain>
    </source>
</reference>
<evidence type="ECO:0000256" key="3">
    <source>
        <dbReference type="ARBA" id="ARBA00023125"/>
    </source>
</evidence>
<dbReference type="SMART" id="SM00906">
    <property type="entry name" value="Fungal_trans"/>
    <property type="match status" value="1"/>
</dbReference>
<dbReference type="GO" id="GO:0003677">
    <property type="term" value="F:DNA binding"/>
    <property type="evidence" value="ECO:0007669"/>
    <property type="project" value="UniProtKB-KW"/>
</dbReference>
<dbReference type="Proteomes" id="UP000653565">
    <property type="component" value="Unassembled WGS sequence"/>
</dbReference>
<accession>A0A8H4HEA8</accession>
<keyword evidence="2" id="KW-0805">Transcription regulation</keyword>
<comment type="caution">
    <text evidence="7">The sequence shown here is derived from an EMBL/GenBank/DDBJ whole genome shotgun (WGS) entry which is preliminary data.</text>
</comment>
<dbReference type="PANTHER" id="PTHR47171">
    <property type="entry name" value="FARA-RELATED"/>
    <property type="match status" value="1"/>
</dbReference>
<keyword evidence="1" id="KW-0862">Zinc</keyword>
<dbReference type="GO" id="GO:0006351">
    <property type="term" value="P:DNA-templated transcription"/>
    <property type="evidence" value="ECO:0007669"/>
    <property type="project" value="InterPro"/>
</dbReference>
<gene>
    <name evidence="7" type="ORF">CNMCM6805_003825</name>
</gene>
<dbReference type="Pfam" id="PF04082">
    <property type="entry name" value="Fungal_trans"/>
    <property type="match status" value="1"/>
</dbReference>
<sequence>MATLAVGMAWLDKADKEAQFDVKCDLEKQQPCSNCIKFKAECLPFTRKRKRITNSLSPSREDPRTAYSPAAAISTEKSYSGRSEYLSGSVPFDETLVQSGQDALDTDNHEDTQLFQHQRVFDLPPKPVQDHLIDCFMRYCAPWTPIIDPEWLTAESPSPLLLQAVLLAGSRVSAPSDEVSSKDFYRKAKLLYFFGSGNNSLISIVSACLLHWYNPVGPEKVSTDTSGFWIRTAGAMAFQIGLHKEPAANAKDRGLRRRLWWALVVRDNIISAGTGRPRTINLSDSDVLPPSMDDFDVQNDKAQLFVAYTTICLLLGDTVEGCLRKTMSLDRRSQLENALYRWINQSLPSLRAAAPPETISSTHEFEVNQLLVVYLAILIILHRSPTPNSVPSAASLVAASCIAGIFEVFHQKDQLQYLGPIFALYGLSAGLSLLSAYRYEPLKETAEYELSTIKLCLQTLSKRWRSAVGPIRALDRLTEQVRRQPLFEGSVPSLGPGLVDFFNGIDRRLCRQWGVIQGERIVVSQVSSLETEKRDVMPFDGYMDILDQNWEGSGFDWSGSWLLDI</sequence>
<evidence type="ECO:0000259" key="6">
    <source>
        <dbReference type="SMART" id="SM00906"/>
    </source>
</evidence>
<dbReference type="PANTHER" id="PTHR47171:SF2">
    <property type="entry name" value="TRANSCRIPTION FACTOR, PUTATIVE-RELATED"/>
    <property type="match status" value="1"/>
</dbReference>
<evidence type="ECO:0000313" key="7">
    <source>
        <dbReference type="EMBL" id="KAF4241551.1"/>
    </source>
</evidence>
<dbReference type="InterPro" id="IPR052073">
    <property type="entry name" value="Amide_Lactam_Regulators"/>
</dbReference>
<dbReference type="AlphaFoldDB" id="A0A8H4HEA8"/>
<dbReference type="GO" id="GO:0008270">
    <property type="term" value="F:zinc ion binding"/>
    <property type="evidence" value="ECO:0007669"/>
    <property type="project" value="InterPro"/>
</dbReference>